<comment type="caution">
    <text evidence="8">The sequence shown here is derived from an EMBL/GenBank/DDBJ whole genome shotgun (WGS) entry which is preliminary data.</text>
</comment>
<keyword evidence="5 7" id="KW-1133">Transmembrane helix</keyword>
<reference evidence="8 9" key="1">
    <citation type="submission" date="2020-08" db="EMBL/GenBank/DDBJ databases">
        <title>Sequencing the genomes of 1000 actinobacteria strains.</title>
        <authorList>
            <person name="Klenk H.-P."/>
        </authorList>
    </citation>
    <scope>NUCLEOTIDE SEQUENCE [LARGE SCALE GENOMIC DNA]</scope>
    <source>
        <strain evidence="8 9">DSM 44593</strain>
    </source>
</reference>
<evidence type="ECO:0000256" key="1">
    <source>
        <dbReference type="ARBA" id="ARBA00004651"/>
    </source>
</evidence>
<evidence type="ECO:0000256" key="6">
    <source>
        <dbReference type="ARBA" id="ARBA00023136"/>
    </source>
</evidence>
<name>A0A841E6S1_9ACTN</name>
<evidence type="ECO:0000256" key="2">
    <source>
        <dbReference type="ARBA" id="ARBA00022448"/>
    </source>
</evidence>
<feature type="transmembrane region" description="Helical" evidence="7">
    <location>
        <begin position="40"/>
        <end position="60"/>
    </location>
</feature>
<keyword evidence="2" id="KW-0813">Transport</keyword>
<dbReference type="AlphaFoldDB" id="A0A841E6S1"/>
<dbReference type="InterPro" id="IPR002751">
    <property type="entry name" value="CbiM/NikMN"/>
</dbReference>
<feature type="transmembrane region" description="Helical" evidence="7">
    <location>
        <begin position="138"/>
        <end position="159"/>
    </location>
</feature>
<keyword evidence="6 7" id="KW-0472">Membrane</keyword>
<dbReference type="Pfam" id="PF01891">
    <property type="entry name" value="CbiM"/>
    <property type="match status" value="1"/>
</dbReference>
<keyword evidence="4 7" id="KW-0812">Transmembrane</keyword>
<organism evidence="8 9">
    <name type="scientific">Streptomonospora salina</name>
    <dbReference type="NCBI Taxonomy" id="104205"/>
    <lineage>
        <taxon>Bacteria</taxon>
        <taxon>Bacillati</taxon>
        <taxon>Actinomycetota</taxon>
        <taxon>Actinomycetes</taxon>
        <taxon>Streptosporangiales</taxon>
        <taxon>Nocardiopsidaceae</taxon>
        <taxon>Streptomonospora</taxon>
    </lineage>
</organism>
<accession>A0A841E6S1</accession>
<proteinExistence type="predicted"/>
<keyword evidence="9" id="KW-1185">Reference proteome</keyword>
<evidence type="ECO:0000256" key="7">
    <source>
        <dbReference type="SAM" id="Phobius"/>
    </source>
</evidence>
<dbReference type="PANTHER" id="PTHR34229:SF1">
    <property type="entry name" value="METAL TRANSPORT PROTEIN HI_1621-RELATED"/>
    <property type="match status" value="1"/>
</dbReference>
<evidence type="ECO:0000256" key="3">
    <source>
        <dbReference type="ARBA" id="ARBA00022475"/>
    </source>
</evidence>
<dbReference type="PANTHER" id="PTHR34229">
    <property type="entry name" value="METAL TRANSPORT PROTEIN HI_1621-RELATED"/>
    <property type="match status" value="1"/>
</dbReference>
<feature type="transmembrane region" description="Helical" evidence="7">
    <location>
        <begin position="6"/>
        <end position="28"/>
    </location>
</feature>
<gene>
    <name evidence="8" type="ORF">HNR25_001895</name>
</gene>
<protein>
    <submittedName>
        <fullName evidence="8">Cobalt/nickel transport system permease protein</fullName>
    </submittedName>
</protein>
<evidence type="ECO:0000256" key="4">
    <source>
        <dbReference type="ARBA" id="ARBA00022692"/>
    </source>
</evidence>
<dbReference type="GO" id="GO:0005886">
    <property type="term" value="C:plasma membrane"/>
    <property type="evidence" value="ECO:0007669"/>
    <property type="project" value="UniProtKB-SubCell"/>
</dbReference>
<sequence length="231" mass="22565">MHIPDGFINAPVSIGAGVAAVGAVAGCLRKARADTDERLVPMAGLAAAFIFAAQMINFPVAGGTSGHLLGGALAALLLGPYAGTLAVTVVLVVQAFLFADGGLTALGLNVLNMGVVTAFAAYGVFAVLIRLLPKTRSAAVAAGGLAAGLSVPVSAMAFVAEYALGGTTDVAIGTVAAAMGGVHLLIGIGEGLITGATLAAVLRVRPDLVFAARHLASPVPHASPVRPAAGG</sequence>
<comment type="subcellular location">
    <subcellularLocation>
        <location evidence="1">Cell membrane</location>
        <topology evidence="1">Multi-pass membrane protein</topology>
    </subcellularLocation>
</comment>
<evidence type="ECO:0000256" key="5">
    <source>
        <dbReference type="ARBA" id="ARBA00022989"/>
    </source>
</evidence>
<dbReference type="GO" id="GO:0000041">
    <property type="term" value="P:transition metal ion transport"/>
    <property type="evidence" value="ECO:0007669"/>
    <property type="project" value="InterPro"/>
</dbReference>
<dbReference type="RefSeq" id="WP_312862435.1">
    <property type="nucleotide sequence ID" value="NZ_BAABKT010000019.1"/>
</dbReference>
<dbReference type="Proteomes" id="UP000578077">
    <property type="component" value="Unassembled WGS sequence"/>
</dbReference>
<dbReference type="Gene3D" id="1.10.1760.20">
    <property type="match status" value="1"/>
</dbReference>
<evidence type="ECO:0000313" key="9">
    <source>
        <dbReference type="Proteomes" id="UP000578077"/>
    </source>
</evidence>
<dbReference type="EMBL" id="JACHLY010000001">
    <property type="protein sequence ID" value="MBB5998144.1"/>
    <property type="molecule type" value="Genomic_DNA"/>
</dbReference>
<keyword evidence="3" id="KW-1003">Cell membrane</keyword>
<feature type="transmembrane region" description="Helical" evidence="7">
    <location>
        <begin position="72"/>
        <end position="98"/>
    </location>
</feature>
<evidence type="ECO:0000313" key="8">
    <source>
        <dbReference type="EMBL" id="MBB5998144.1"/>
    </source>
</evidence>
<feature type="transmembrane region" description="Helical" evidence="7">
    <location>
        <begin position="110"/>
        <end position="132"/>
    </location>
</feature>